<dbReference type="InterPro" id="IPR004111">
    <property type="entry name" value="Repressor_TetR_C"/>
</dbReference>
<dbReference type="Pfam" id="PF00440">
    <property type="entry name" value="TetR_N"/>
    <property type="match status" value="1"/>
</dbReference>
<evidence type="ECO:0000313" key="6">
    <source>
        <dbReference type="EMBL" id="MBB4704578.1"/>
    </source>
</evidence>
<dbReference type="GO" id="GO:0045892">
    <property type="term" value="P:negative regulation of DNA-templated transcription"/>
    <property type="evidence" value="ECO:0007669"/>
    <property type="project" value="InterPro"/>
</dbReference>
<dbReference type="EMBL" id="JACHND010000001">
    <property type="protein sequence ID" value="MBB4704578.1"/>
    <property type="molecule type" value="Genomic_DNA"/>
</dbReference>
<evidence type="ECO:0000256" key="2">
    <source>
        <dbReference type="ARBA" id="ARBA00023125"/>
    </source>
</evidence>
<dbReference type="GO" id="GO:0003700">
    <property type="term" value="F:DNA-binding transcription factor activity"/>
    <property type="evidence" value="ECO:0007669"/>
    <property type="project" value="TreeGrafter"/>
</dbReference>
<dbReference type="InterPro" id="IPR009057">
    <property type="entry name" value="Homeodomain-like_sf"/>
</dbReference>
<proteinExistence type="predicted"/>
<dbReference type="Proteomes" id="UP000542210">
    <property type="component" value="Unassembled WGS sequence"/>
</dbReference>
<dbReference type="PRINTS" id="PR00455">
    <property type="entry name" value="HTHTETR"/>
</dbReference>
<organism evidence="6 7">
    <name type="scientific">Sphaerisporangium siamense</name>
    <dbReference type="NCBI Taxonomy" id="795645"/>
    <lineage>
        <taxon>Bacteria</taxon>
        <taxon>Bacillati</taxon>
        <taxon>Actinomycetota</taxon>
        <taxon>Actinomycetes</taxon>
        <taxon>Streptosporangiales</taxon>
        <taxon>Streptosporangiaceae</taxon>
        <taxon>Sphaerisporangium</taxon>
    </lineage>
</organism>
<protein>
    <submittedName>
        <fullName evidence="6">AcrR family transcriptional regulator</fullName>
    </submittedName>
</protein>
<sequence>MTTRKDKQPPRQALSREQVIDAALELIDRHGVEALTMRRLAEVLEVYPATIYWHAGNRAQLIARVCQRVFEGIELPDADSVPWTEWILQLAHRSRERLGRHPNLAVDFTSTIQISASSLTMADRLLAVLEDAGFTGEQLVMVYNTVLGGIFGWIAAEFASEPVAGDSDWVSEYQHALREGGGADLPAIHRNFFLVANRAFMLRWSSGRSTPMESSFDFAMRTMIAGLERMRDA</sequence>
<evidence type="ECO:0000256" key="1">
    <source>
        <dbReference type="ARBA" id="ARBA00023015"/>
    </source>
</evidence>
<dbReference type="PANTHER" id="PTHR30055">
    <property type="entry name" value="HTH-TYPE TRANSCRIPTIONAL REGULATOR RUTR"/>
    <property type="match status" value="1"/>
</dbReference>
<reference evidence="6 7" key="1">
    <citation type="submission" date="2020-08" db="EMBL/GenBank/DDBJ databases">
        <title>Sequencing the genomes of 1000 actinobacteria strains.</title>
        <authorList>
            <person name="Klenk H.-P."/>
        </authorList>
    </citation>
    <scope>NUCLEOTIDE SEQUENCE [LARGE SCALE GENOMIC DNA]</scope>
    <source>
        <strain evidence="6 7">DSM 45784</strain>
    </source>
</reference>
<keyword evidence="2 4" id="KW-0238">DNA-binding</keyword>
<keyword evidence="7" id="KW-1185">Reference proteome</keyword>
<dbReference type="InterPro" id="IPR001647">
    <property type="entry name" value="HTH_TetR"/>
</dbReference>
<feature type="domain" description="HTH tetR-type" evidence="5">
    <location>
        <begin position="13"/>
        <end position="73"/>
    </location>
</feature>
<dbReference type="InterPro" id="IPR036271">
    <property type="entry name" value="Tet_transcr_reg_TetR-rel_C_sf"/>
</dbReference>
<evidence type="ECO:0000313" key="7">
    <source>
        <dbReference type="Proteomes" id="UP000542210"/>
    </source>
</evidence>
<evidence type="ECO:0000256" key="4">
    <source>
        <dbReference type="PROSITE-ProRule" id="PRU00335"/>
    </source>
</evidence>
<evidence type="ECO:0000259" key="5">
    <source>
        <dbReference type="PROSITE" id="PS50977"/>
    </source>
</evidence>
<dbReference type="SUPFAM" id="SSF46689">
    <property type="entry name" value="Homeodomain-like"/>
    <property type="match status" value="1"/>
</dbReference>
<comment type="caution">
    <text evidence="6">The sequence shown here is derived from an EMBL/GenBank/DDBJ whole genome shotgun (WGS) entry which is preliminary data.</text>
</comment>
<evidence type="ECO:0000256" key="3">
    <source>
        <dbReference type="ARBA" id="ARBA00023163"/>
    </source>
</evidence>
<dbReference type="InterPro" id="IPR050109">
    <property type="entry name" value="HTH-type_TetR-like_transc_reg"/>
</dbReference>
<dbReference type="PROSITE" id="PS50977">
    <property type="entry name" value="HTH_TETR_2"/>
    <property type="match status" value="1"/>
</dbReference>
<dbReference type="GO" id="GO:0000976">
    <property type="term" value="F:transcription cis-regulatory region binding"/>
    <property type="evidence" value="ECO:0007669"/>
    <property type="project" value="TreeGrafter"/>
</dbReference>
<dbReference type="Pfam" id="PF02909">
    <property type="entry name" value="TetR_C_1"/>
    <property type="match status" value="1"/>
</dbReference>
<dbReference type="RefSeq" id="WP_184885699.1">
    <property type="nucleotide sequence ID" value="NZ_BOOV01000019.1"/>
</dbReference>
<keyword evidence="3" id="KW-0804">Transcription</keyword>
<accession>A0A7W7DD34</accession>
<dbReference type="Gene3D" id="1.10.357.10">
    <property type="entry name" value="Tetracycline Repressor, domain 2"/>
    <property type="match status" value="1"/>
</dbReference>
<dbReference type="SUPFAM" id="SSF48498">
    <property type="entry name" value="Tetracyclin repressor-like, C-terminal domain"/>
    <property type="match status" value="1"/>
</dbReference>
<keyword evidence="1" id="KW-0805">Transcription regulation</keyword>
<gene>
    <name evidence="6" type="ORF">BJ982_006122</name>
</gene>
<dbReference type="AlphaFoldDB" id="A0A7W7DD34"/>
<dbReference type="PANTHER" id="PTHR30055:SF151">
    <property type="entry name" value="TRANSCRIPTIONAL REGULATORY PROTEIN"/>
    <property type="match status" value="1"/>
</dbReference>
<name>A0A7W7DD34_9ACTN</name>
<feature type="DNA-binding region" description="H-T-H motif" evidence="4">
    <location>
        <begin position="36"/>
        <end position="55"/>
    </location>
</feature>